<organism evidence="5 6">
    <name type="scientific">Helicoverpa armigera</name>
    <name type="common">Cotton bollworm</name>
    <name type="synonym">Heliothis armigera</name>
    <dbReference type="NCBI Taxonomy" id="29058"/>
    <lineage>
        <taxon>Eukaryota</taxon>
        <taxon>Metazoa</taxon>
        <taxon>Ecdysozoa</taxon>
        <taxon>Arthropoda</taxon>
        <taxon>Hexapoda</taxon>
        <taxon>Insecta</taxon>
        <taxon>Pterygota</taxon>
        <taxon>Neoptera</taxon>
        <taxon>Endopterygota</taxon>
        <taxon>Lepidoptera</taxon>
        <taxon>Glossata</taxon>
        <taxon>Ditrysia</taxon>
        <taxon>Noctuoidea</taxon>
        <taxon>Noctuidae</taxon>
        <taxon>Heliothinae</taxon>
        <taxon>Helicoverpa</taxon>
    </lineage>
</organism>
<dbReference type="InterPro" id="IPR055148">
    <property type="entry name" value="ZW10_C_2"/>
</dbReference>
<dbReference type="OrthoDB" id="6352295at2759"/>
<dbReference type="PANTHER" id="PTHR12205">
    <property type="entry name" value="CENTROMERE/KINETOCHORE PROTEIN ZW10"/>
    <property type="match status" value="1"/>
</dbReference>
<dbReference type="GO" id="GO:1990423">
    <property type="term" value="C:RZZ complex"/>
    <property type="evidence" value="ECO:0007669"/>
    <property type="project" value="TreeGrafter"/>
</dbReference>
<evidence type="ECO:0000313" key="5">
    <source>
        <dbReference type="EMBL" id="PZC72781.1"/>
    </source>
</evidence>
<dbReference type="InterPro" id="IPR048343">
    <property type="entry name" value="ZW10_C"/>
</dbReference>
<evidence type="ECO:0000313" key="6">
    <source>
        <dbReference type="Proteomes" id="UP000249218"/>
    </source>
</evidence>
<dbReference type="Gene3D" id="1.10.357.150">
    <property type="match status" value="1"/>
</dbReference>
<gene>
    <name evidence="5" type="primary">HaOG210596</name>
    <name evidence="5" type="ORF">B5X24_HaOG210596</name>
</gene>
<dbReference type="AlphaFoldDB" id="A0A2W1BEN9"/>
<dbReference type="GO" id="GO:0005737">
    <property type="term" value="C:cytoplasm"/>
    <property type="evidence" value="ECO:0007669"/>
    <property type="project" value="GOC"/>
</dbReference>
<feature type="compositionally biased region" description="Basic and acidic residues" evidence="1">
    <location>
        <begin position="1"/>
        <end position="14"/>
    </location>
</feature>
<feature type="domain" description="Centromere/kinetochore protein zw10 C-terminal" evidence="3">
    <location>
        <begin position="510"/>
        <end position="638"/>
    </location>
</feature>
<evidence type="ECO:0000259" key="3">
    <source>
        <dbReference type="Pfam" id="PF20666"/>
    </source>
</evidence>
<dbReference type="InterPro" id="IPR046362">
    <property type="entry name" value="Zw10/DSL1_C_sf"/>
</dbReference>
<feature type="domain" description="Centromere/kinetochore protein zw10 middle" evidence="2">
    <location>
        <begin position="256"/>
        <end position="465"/>
    </location>
</feature>
<dbReference type="PANTHER" id="PTHR12205:SF0">
    <property type="entry name" value="CENTROMERE_KINETOCHORE PROTEIN ZW10 HOMOLOG"/>
    <property type="match status" value="1"/>
</dbReference>
<dbReference type="EMBL" id="KZ150156">
    <property type="protein sequence ID" value="PZC72781.1"/>
    <property type="molecule type" value="Genomic_DNA"/>
</dbReference>
<protein>
    <recommendedName>
        <fullName evidence="7">Centromere/kinetochore protein zw10</fullName>
    </recommendedName>
</protein>
<dbReference type="Proteomes" id="UP000249218">
    <property type="component" value="Unassembled WGS sequence"/>
</dbReference>
<keyword evidence="6" id="KW-1185">Reference proteome</keyword>
<dbReference type="Pfam" id="PF20666">
    <property type="entry name" value="ZW10_C"/>
    <property type="match status" value="1"/>
</dbReference>
<accession>A0A2W1BEN9</accession>
<dbReference type="Pfam" id="PF20665">
    <property type="entry name" value="Zw10_middle"/>
    <property type="match status" value="1"/>
</dbReference>
<name>A0A2W1BEN9_HELAM</name>
<evidence type="ECO:0000259" key="2">
    <source>
        <dbReference type="Pfam" id="PF20665"/>
    </source>
</evidence>
<dbReference type="GO" id="GO:0007094">
    <property type="term" value="P:mitotic spindle assembly checkpoint signaling"/>
    <property type="evidence" value="ECO:0007669"/>
    <property type="project" value="TreeGrafter"/>
</dbReference>
<dbReference type="GO" id="GO:0006888">
    <property type="term" value="P:endoplasmic reticulum to Golgi vesicle-mediated transport"/>
    <property type="evidence" value="ECO:0007669"/>
    <property type="project" value="TreeGrafter"/>
</dbReference>
<reference evidence="5 6" key="1">
    <citation type="journal article" date="2017" name="BMC Biol.">
        <title>Genomic innovations, transcriptional plasticity and gene loss underlying the evolution and divergence of two highly polyphagous and invasive Helicoverpa pest species.</title>
        <authorList>
            <person name="Pearce S.L."/>
            <person name="Clarke D.F."/>
            <person name="East P.D."/>
            <person name="Elfekih S."/>
            <person name="Gordon K.H."/>
            <person name="Jermiin L.S."/>
            <person name="McGaughran A."/>
            <person name="Oakeshott J.G."/>
            <person name="Papanikolaou A."/>
            <person name="Perera O.P."/>
            <person name="Rane R.V."/>
            <person name="Richards S."/>
            <person name="Tay W.T."/>
            <person name="Walsh T.K."/>
            <person name="Anderson A."/>
            <person name="Anderson C.J."/>
            <person name="Asgari S."/>
            <person name="Board P.G."/>
            <person name="Bretschneider A."/>
            <person name="Campbell P.M."/>
            <person name="Chertemps T."/>
            <person name="Christeller J.T."/>
            <person name="Coppin C.W."/>
            <person name="Downes S.J."/>
            <person name="Duan G."/>
            <person name="Farnsworth C.A."/>
            <person name="Good R.T."/>
            <person name="Han L.B."/>
            <person name="Han Y.C."/>
            <person name="Hatje K."/>
            <person name="Horne I."/>
            <person name="Huang Y.P."/>
            <person name="Hughes D.S."/>
            <person name="Jacquin-Joly E."/>
            <person name="James W."/>
            <person name="Jhangiani S."/>
            <person name="Kollmar M."/>
            <person name="Kuwar S.S."/>
            <person name="Li S."/>
            <person name="Liu N.Y."/>
            <person name="Maibeche M.T."/>
            <person name="Miller J.R."/>
            <person name="Montagne N."/>
            <person name="Perry T."/>
            <person name="Qu J."/>
            <person name="Song S.V."/>
            <person name="Sutton G.G."/>
            <person name="Vogel H."/>
            <person name="Walenz B.P."/>
            <person name="Xu W."/>
            <person name="Zhang H.J."/>
            <person name="Zou Z."/>
            <person name="Batterham P."/>
            <person name="Edwards O.R."/>
            <person name="Feyereisen R."/>
            <person name="Gibbs R.A."/>
            <person name="Heckel D.G."/>
            <person name="McGrath A."/>
            <person name="Robin C."/>
            <person name="Scherer S.E."/>
            <person name="Worley K.C."/>
            <person name="Wu Y.D."/>
        </authorList>
    </citation>
    <scope>NUCLEOTIDE SEQUENCE [LARGE SCALE GENOMIC DNA]</scope>
    <source>
        <strain evidence="5">Harm_GR_Male_#8</strain>
        <tissue evidence="5">Whole organism</tissue>
    </source>
</reference>
<sequence length="806" mass="92954">MTEKEDVTNQPEKEPLDDEALEKLAVEELMREAVQGAARAEIVGPSGWIKAPQNKTNKRFLSLQLKKIDPKENIKMEEYNVDNVLKNIFDVNETNWKPSEKIPLISKEIEQLKNDLKSFLISTEHDVTSILEESAALCSETQTLAEDMEVCKVEIEQETMAEILKSLANRDQLQNELTSINFALNIVRDVLLCGQFVKEFDDGREAQSFTRAVEAVYDLLQHAESPAEGFQNLEVYSNTRHTAQLIWENLLTDLYTEWGRMVTWNIKAGTRKTVVTINLSFDESLIVVDILNALDRSKKLTERVAEFAQFLLKEVLMPIIHSDVTVYDETDELMTVTIMHKQNFKPRYDAVIANLRILFNYLNNKLNVDFKRDTTIMRMVGIEISSEFRDILIKDCLIDTIPNNINDLQIYGRITSEIQEFQNFLVLVKFFTEDCLSILHYLNNIDVLFANKSSQHFLETARAIMLKDLSASMSIGVEHVPNDGLEIKPEEEGAEALNILDKTIPKSLYFFPRCMISKTAQELLDVAYVMMEQAVQCSDVVCKKLYNTTRLVFELYDAVVPYHHENYLQTIPQYVALFHNNCMYLAHNLQLFGDKWLVLMEGRELDYPIGFVDLVQKIRDLGYKHLTIHMQQQRKQILDNIRSSDLNCIVVKDVLSDNAEAAVRQCLRQLHLLKNVWIGVFPNNVFTRLMATLVNMFLDELIHRVCTVEDISMEMATQLTEMYTIVVQKAPHLFQNPTDIEQHVQSWIKLQELIFVLGGSLKDIENHWKDGTGPLAVHFRNEELRSLIKALFQNTQMRANLLSKIK</sequence>
<proteinExistence type="predicted"/>
<feature type="region of interest" description="Disordered" evidence="1">
    <location>
        <begin position="1"/>
        <end position="20"/>
    </location>
</feature>
<evidence type="ECO:0008006" key="7">
    <source>
        <dbReference type="Google" id="ProtNLM"/>
    </source>
</evidence>
<dbReference type="InterPro" id="IPR048344">
    <property type="entry name" value="Zw10_middle"/>
</dbReference>
<evidence type="ECO:0000259" key="4">
    <source>
        <dbReference type="Pfam" id="PF22766"/>
    </source>
</evidence>
<evidence type="ECO:0000256" key="1">
    <source>
        <dbReference type="SAM" id="MobiDB-lite"/>
    </source>
</evidence>
<dbReference type="Pfam" id="PF22766">
    <property type="entry name" value="ZW10_C2"/>
    <property type="match status" value="1"/>
</dbReference>
<feature type="domain" description="ZW10 C-terminal helical" evidence="4">
    <location>
        <begin position="662"/>
        <end position="805"/>
    </location>
</feature>